<gene>
    <name evidence="4" type="ORF">PIB30_102799</name>
</gene>
<comment type="caution">
    <text evidence="4">The sequence shown here is derived from an EMBL/GenBank/DDBJ whole genome shotgun (WGS) entry which is preliminary data.</text>
</comment>
<evidence type="ECO:0000256" key="2">
    <source>
        <dbReference type="ARBA" id="ARBA00022898"/>
    </source>
</evidence>
<dbReference type="InterPro" id="IPR021109">
    <property type="entry name" value="Peptidase_aspartic_dom_sf"/>
</dbReference>
<proteinExistence type="predicted"/>
<dbReference type="InterPro" id="IPR015421">
    <property type="entry name" value="PyrdxlP-dep_Trfase_major"/>
</dbReference>
<evidence type="ECO:0000313" key="5">
    <source>
        <dbReference type="Proteomes" id="UP001341840"/>
    </source>
</evidence>
<feature type="non-terminal residue" evidence="4">
    <location>
        <position position="112"/>
    </location>
</feature>
<keyword evidence="2" id="KW-0663">Pyridoxal phosphate</keyword>
<dbReference type="Gene3D" id="3.40.640.10">
    <property type="entry name" value="Type I PLP-dependent aspartate aminotransferase-like (Major domain)"/>
    <property type="match status" value="1"/>
</dbReference>
<evidence type="ECO:0000313" key="4">
    <source>
        <dbReference type="EMBL" id="MED6226347.1"/>
    </source>
</evidence>
<evidence type="ECO:0000256" key="1">
    <source>
        <dbReference type="ARBA" id="ARBA00001933"/>
    </source>
</evidence>
<dbReference type="InterPro" id="IPR015424">
    <property type="entry name" value="PyrdxlP-dep_Trfase"/>
</dbReference>
<comment type="cofactor">
    <cofactor evidence="1">
        <name>pyridoxal 5'-phosphate</name>
        <dbReference type="ChEBI" id="CHEBI:597326"/>
    </cofactor>
</comment>
<keyword evidence="3" id="KW-0456">Lyase</keyword>
<sequence length="112" mass="12250">YPIPPFDFSVKGVSSLSVDVHKYGLAPKGTSVVLYRNHEIRKIAGYLHSRYKSSQSTTYNENGTSLIVLGLVNSVLLQSLGFCARTSAEIHYETGQISGFFGQDHVKLGDLA</sequence>
<accession>A0ABU6ZWD6</accession>
<dbReference type="Proteomes" id="UP001341840">
    <property type="component" value="Unassembled WGS sequence"/>
</dbReference>
<name>A0ABU6ZWD6_9FABA</name>
<dbReference type="SUPFAM" id="SSF50630">
    <property type="entry name" value="Acid proteases"/>
    <property type="match status" value="1"/>
</dbReference>
<evidence type="ECO:0000256" key="3">
    <source>
        <dbReference type="ARBA" id="ARBA00023239"/>
    </source>
</evidence>
<dbReference type="PANTHER" id="PTHR42735:SF6">
    <property type="entry name" value="SPHINGOSINE-1-PHOSPHATE LYASE 1"/>
    <property type="match status" value="1"/>
</dbReference>
<feature type="non-terminal residue" evidence="4">
    <location>
        <position position="1"/>
    </location>
</feature>
<reference evidence="4 5" key="1">
    <citation type="journal article" date="2023" name="Plants (Basel)">
        <title>Bridging the Gap: Combining Genomics and Transcriptomics Approaches to Understand Stylosanthes scabra, an Orphan Legume from the Brazilian Caatinga.</title>
        <authorList>
            <person name="Ferreira-Neto J.R.C."/>
            <person name="da Silva M.D."/>
            <person name="Binneck E."/>
            <person name="de Melo N.F."/>
            <person name="da Silva R.H."/>
            <person name="de Melo A.L.T.M."/>
            <person name="Pandolfi V."/>
            <person name="Bustamante F.O."/>
            <person name="Brasileiro-Vidal A.C."/>
            <person name="Benko-Iseppon A.M."/>
        </authorList>
    </citation>
    <scope>NUCLEOTIDE SEQUENCE [LARGE SCALE GENOMIC DNA]</scope>
    <source>
        <tissue evidence="4">Leaves</tissue>
    </source>
</reference>
<dbReference type="InterPro" id="IPR050477">
    <property type="entry name" value="GrpII_AminoAcid_Decarb"/>
</dbReference>
<dbReference type="PANTHER" id="PTHR42735">
    <property type="match status" value="1"/>
</dbReference>
<dbReference type="SUPFAM" id="SSF53383">
    <property type="entry name" value="PLP-dependent transferases"/>
    <property type="match status" value="1"/>
</dbReference>
<organism evidence="4 5">
    <name type="scientific">Stylosanthes scabra</name>
    <dbReference type="NCBI Taxonomy" id="79078"/>
    <lineage>
        <taxon>Eukaryota</taxon>
        <taxon>Viridiplantae</taxon>
        <taxon>Streptophyta</taxon>
        <taxon>Embryophyta</taxon>
        <taxon>Tracheophyta</taxon>
        <taxon>Spermatophyta</taxon>
        <taxon>Magnoliopsida</taxon>
        <taxon>eudicotyledons</taxon>
        <taxon>Gunneridae</taxon>
        <taxon>Pentapetalae</taxon>
        <taxon>rosids</taxon>
        <taxon>fabids</taxon>
        <taxon>Fabales</taxon>
        <taxon>Fabaceae</taxon>
        <taxon>Papilionoideae</taxon>
        <taxon>50 kb inversion clade</taxon>
        <taxon>dalbergioids sensu lato</taxon>
        <taxon>Dalbergieae</taxon>
        <taxon>Pterocarpus clade</taxon>
        <taxon>Stylosanthes</taxon>
    </lineage>
</organism>
<dbReference type="EMBL" id="JASCZI010275086">
    <property type="protein sequence ID" value="MED6226347.1"/>
    <property type="molecule type" value="Genomic_DNA"/>
</dbReference>
<protein>
    <submittedName>
        <fullName evidence="4">Uncharacterized protein</fullName>
    </submittedName>
</protein>
<keyword evidence="5" id="KW-1185">Reference proteome</keyword>